<reference evidence="1 2" key="1">
    <citation type="journal article" date="2016" name="Nat. Commun.">
        <title>Thousands of microbial genomes shed light on interconnected biogeochemical processes in an aquifer system.</title>
        <authorList>
            <person name="Anantharaman K."/>
            <person name="Brown C.T."/>
            <person name="Hug L.A."/>
            <person name="Sharon I."/>
            <person name="Castelle C.J."/>
            <person name="Probst A.J."/>
            <person name="Thomas B.C."/>
            <person name="Singh A."/>
            <person name="Wilkins M.J."/>
            <person name="Karaoz U."/>
            <person name="Brodie E.L."/>
            <person name="Williams K.H."/>
            <person name="Hubbard S.S."/>
            <person name="Banfield J.F."/>
        </authorList>
    </citation>
    <scope>NUCLEOTIDE SEQUENCE [LARGE SCALE GENOMIC DNA]</scope>
</reference>
<organism evidence="1 2">
    <name type="scientific">Candidatus Kaiserbacteria bacterium RIFCSPLOWO2_01_FULL_54_13</name>
    <dbReference type="NCBI Taxonomy" id="1798512"/>
    <lineage>
        <taxon>Bacteria</taxon>
        <taxon>Candidatus Kaiseribacteriota</taxon>
    </lineage>
</organism>
<dbReference type="STRING" id="1798512.A3A39_02250"/>
<evidence type="ECO:0008006" key="3">
    <source>
        <dbReference type="Google" id="ProtNLM"/>
    </source>
</evidence>
<name>A0A1F6F185_9BACT</name>
<dbReference type="Gene3D" id="3.40.50.12780">
    <property type="entry name" value="N-terminal domain of ligase-like"/>
    <property type="match status" value="1"/>
</dbReference>
<protein>
    <recommendedName>
        <fullName evidence="3">AMP-dependent synthetase/ligase domain-containing protein</fullName>
    </recommendedName>
</protein>
<evidence type="ECO:0000313" key="2">
    <source>
        <dbReference type="Proteomes" id="UP000177372"/>
    </source>
</evidence>
<dbReference type="Proteomes" id="UP000177372">
    <property type="component" value="Unassembled WGS sequence"/>
</dbReference>
<proteinExistence type="predicted"/>
<dbReference type="EMBL" id="MFLZ01000022">
    <property type="protein sequence ID" value="OGG79625.1"/>
    <property type="molecule type" value="Genomic_DNA"/>
</dbReference>
<dbReference type="InterPro" id="IPR042099">
    <property type="entry name" value="ANL_N_sf"/>
</dbReference>
<gene>
    <name evidence="1" type="ORF">A3A39_02250</name>
</gene>
<accession>A0A1F6F185</accession>
<dbReference type="AlphaFoldDB" id="A0A1F6F185"/>
<comment type="caution">
    <text evidence="1">The sequence shown here is derived from an EMBL/GenBank/DDBJ whole genome shotgun (WGS) entry which is preliminary data.</text>
</comment>
<sequence>MTLADFFASPLQNAYDWVVRTTSGTSEQGPIVSVMNLSSGSEERQGWYFDAERTIICMGAFNSRVLSALSLDKYGNPYTCAILAVDYRDLAPELTGIISDFAPERIIGFPSFLARLIPYISPEVGSGVQKLCLGGEMITPVLAKLFASSFPNASYCLLYAAGEIGSISETTCTYLPLNYYHPLRGVTIEILDPDETGAGDLLVSKVLHGGISIEKYRIGDMARIHKNSCPCGYNLAFESLGRKGHDYIKLVGALLLRAEFDRVAIGMKTLFEDYRVEASQVLDQRTVKGKIHIQVFRIGLPGTEAFTTEIADRFSRELFLTPSQTLSDLVAADVFLPLSVEFTNVPFEQKHKDVKLFLKIA</sequence>
<evidence type="ECO:0000313" key="1">
    <source>
        <dbReference type="EMBL" id="OGG79625.1"/>
    </source>
</evidence>
<dbReference type="SUPFAM" id="SSF56801">
    <property type="entry name" value="Acetyl-CoA synthetase-like"/>
    <property type="match status" value="1"/>
</dbReference>